<evidence type="ECO:0000256" key="1">
    <source>
        <dbReference type="ARBA" id="ARBA00004651"/>
    </source>
</evidence>
<feature type="transmembrane region" description="Helical" evidence="9">
    <location>
        <begin position="81"/>
        <end position="100"/>
    </location>
</feature>
<comment type="function">
    <text evidence="8">Probably a riboflavin-binding protein that interacts with the energy-coupling factor (ECF) ABC-transporter complex.</text>
</comment>
<organism evidence="10 11">
    <name type="scientific">Clostridium tyrobutyricum DIVETGP</name>
    <dbReference type="NCBI Taxonomy" id="1408889"/>
    <lineage>
        <taxon>Bacteria</taxon>
        <taxon>Bacillati</taxon>
        <taxon>Bacillota</taxon>
        <taxon>Clostridia</taxon>
        <taxon>Eubacteriales</taxon>
        <taxon>Clostridiaceae</taxon>
        <taxon>Clostridium</taxon>
    </lineage>
</organism>
<name>W6N4Y1_CLOTY</name>
<evidence type="ECO:0000256" key="5">
    <source>
        <dbReference type="ARBA" id="ARBA00022692"/>
    </source>
</evidence>
<feature type="transmembrane region" description="Helical" evidence="9">
    <location>
        <begin position="107"/>
        <end position="130"/>
    </location>
</feature>
<proteinExistence type="inferred from homology"/>
<evidence type="ECO:0000256" key="2">
    <source>
        <dbReference type="ARBA" id="ARBA00005540"/>
    </source>
</evidence>
<dbReference type="GO" id="GO:0005886">
    <property type="term" value="C:plasma membrane"/>
    <property type="evidence" value="ECO:0007669"/>
    <property type="project" value="UniProtKB-SubCell"/>
</dbReference>
<reference evidence="10 11" key="1">
    <citation type="journal article" date="2015" name="Genome Announc.">
        <title>Draft Genome Sequence of Clostridium tyrobutyricum Strain DIVETGP, Isolated from Cow's Milk for Grana Padano Production.</title>
        <authorList>
            <person name="Soggiu A."/>
            <person name="Piras C."/>
            <person name="Gaiarsa S."/>
            <person name="Sassera D."/>
            <person name="Roncada P."/>
            <person name="Bendixen E."/>
            <person name="Brasca M."/>
            <person name="Bonizzi L."/>
        </authorList>
    </citation>
    <scope>NUCLEOTIDE SEQUENCE [LARGE SCALE GENOMIC DNA]</scope>
    <source>
        <strain evidence="10 11">DIVETGP</strain>
    </source>
</reference>
<dbReference type="EMBL" id="CBXI010000023">
    <property type="protein sequence ID" value="CDL91261.1"/>
    <property type="molecule type" value="Genomic_DNA"/>
</dbReference>
<dbReference type="InterPro" id="IPR024529">
    <property type="entry name" value="ECF_trnsprt_substrate-spec"/>
</dbReference>
<dbReference type="Proteomes" id="UP000019482">
    <property type="component" value="Unassembled WGS sequence"/>
</dbReference>
<keyword evidence="6 9" id="KW-1133">Transmembrane helix</keyword>
<comment type="similarity">
    <text evidence="2 8">Belongs to the prokaryotic riboflavin transporter (P-RFT) (TC 2.A.87) family.</text>
</comment>
<keyword evidence="4 8" id="KW-1003">Cell membrane</keyword>
<evidence type="ECO:0000256" key="9">
    <source>
        <dbReference type="SAM" id="Phobius"/>
    </source>
</evidence>
<dbReference type="GeneID" id="29420470"/>
<dbReference type="GO" id="GO:0032217">
    <property type="term" value="F:riboflavin transmembrane transporter activity"/>
    <property type="evidence" value="ECO:0007669"/>
    <property type="project" value="UniProtKB-UniRule"/>
</dbReference>
<dbReference type="InterPro" id="IPR025720">
    <property type="entry name" value="RibU"/>
</dbReference>
<evidence type="ECO:0000256" key="4">
    <source>
        <dbReference type="ARBA" id="ARBA00022475"/>
    </source>
</evidence>
<dbReference type="Pfam" id="PF12822">
    <property type="entry name" value="ECF_trnsprt"/>
    <property type="match status" value="1"/>
</dbReference>
<dbReference type="PANTHER" id="PTHR38438">
    <property type="entry name" value="RIBOFLAVIN TRANSPORTER RIBU"/>
    <property type="match status" value="1"/>
</dbReference>
<dbReference type="PIRSF" id="PIRSF037778">
    <property type="entry name" value="UCP037778_transp_RibU"/>
    <property type="match status" value="1"/>
</dbReference>
<dbReference type="PANTHER" id="PTHR38438:SF1">
    <property type="entry name" value="RIBOFLAVIN TRANSPORTER RIBU"/>
    <property type="match status" value="1"/>
</dbReference>
<keyword evidence="5 9" id="KW-0812">Transmembrane</keyword>
<gene>
    <name evidence="10" type="ORF">CTDIVETGP_1331</name>
</gene>
<protein>
    <recommendedName>
        <fullName evidence="8">Riboflavin transporter</fullName>
    </recommendedName>
</protein>
<accession>W6N4Y1</accession>
<keyword evidence="7 8" id="KW-0472">Membrane</keyword>
<evidence type="ECO:0000256" key="7">
    <source>
        <dbReference type="ARBA" id="ARBA00023136"/>
    </source>
</evidence>
<evidence type="ECO:0000256" key="8">
    <source>
        <dbReference type="PIRNR" id="PIRNR037778"/>
    </source>
</evidence>
<dbReference type="RefSeq" id="WP_017753100.1">
    <property type="nucleotide sequence ID" value="NZ_CBXI010000023.1"/>
</dbReference>
<evidence type="ECO:0000256" key="6">
    <source>
        <dbReference type="ARBA" id="ARBA00022989"/>
    </source>
</evidence>
<keyword evidence="11" id="KW-1185">Reference proteome</keyword>
<evidence type="ECO:0000313" key="10">
    <source>
        <dbReference type="EMBL" id="CDL91261.1"/>
    </source>
</evidence>
<evidence type="ECO:0000313" key="11">
    <source>
        <dbReference type="Proteomes" id="UP000019482"/>
    </source>
</evidence>
<dbReference type="OrthoDB" id="9809216at2"/>
<comment type="caution">
    <text evidence="10">The sequence shown here is derived from an EMBL/GenBank/DDBJ whole genome shotgun (WGS) entry which is preliminary data.</text>
</comment>
<comment type="subcellular location">
    <subcellularLocation>
        <location evidence="1">Cell membrane</location>
        <topology evidence="1">Multi-pass membrane protein</topology>
    </subcellularLocation>
</comment>
<evidence type="ECO:0000256" key="3">
    <source>
        <dbReference type="ARBA" id="ARBA00022448"/>
    </source>
</evidence>
<feature type="transmembrane region" description="Helical" evidence="9">
    <location>
        <begin position="159"/>
        <end position="186"/>
    </location>
</feature>
<dbReference type="AlphaFoldDB" id="W6N4Y1"/>
<keyword evidence="3 8" id="KW-0813">Transport</keyword>
<feature type="transmembrane region" description="Helical" evidence="9">
    <location>
        <begin position="12"/>
        <end position="32"/>
    </location>
</feature>
<sequence length="204" mass="22175">MRDKKINRLVKVAVLSVIAFLLMFLEFAVPIFPSFLKIDISDLPALIGTFALGPVAGISIEFLKNILHGIFAGQTAFVGELANFIVGTVLVVTAGFIYKARKTKKSAVLGLISGTITMSIAAGLINYFVLLPLYQRAFNFPISQMVAIAGKINGNITDVWTLILLSIVPFNLIKGCMLTVITLLIYKKVSVILKKEDKDGRQAA</sequence>
<dbReference type="Gene3D" id="1.10.1760.20">
    <property type="match status" value="1"/>
</dbReference>